<dbReference type="InterPro" id="IPR005754">
    <property type="entry name" value="Sortase"/>
</dbReference>
<dbReference type="Proteomes" id="UP000665043">
    <property type="component" value="Chromosome"/>
</dbReference>
<dbReference type="Pfam" id="PF04203">
    <property type="entry name" value="Sortase"/>
    <property type="match status" value="1"/>
</dbReference>
<dbReference type="EMBL" id="CP046956">
    <property type="protein sequence ID" value="QTN00968.1"/>
    <property type="molecule type" value="Genomic_DNA"/>
</dbReference>
<evidence type="ECO:0000313" key="2">
    <source>
        <dbReference type="EMBL" id="QTN00968.1"/>
    </source>
</evidence>
<protein>
    <submittedName>
        <fullName evidence="2">Sortase</fullName>
    </submittedName>
</protein>
<dbReference type="InterPro" id="IPR023365">
    <property type="entry name" value="Sortase_dom-sf"/>
</dbReference>
<keyword evidence="1" id="KW-0378">Hydrolase</keyword>
<sequence length="60" mass="6859">MTYDYQVNKTWVTDKDDHSVIAKEEPTWTLTTCYLFDFIGSAPKRYMIQAALVGKEVPAA</sequence>
<dbReference type="SUPFAM" id="SSF63817">
    <property type="entry name" value="Sortase"/>
    <property type="match status" value="1"/>
</dbReference>
<accession>A0ABX7VVI2</accession>
<gene>
    <name evidence="2" type="ORF">ERJ70_17745</name>
</gene>
<organism evidence="2 3">
    <name type="scientific">Sediminibacillus dalangtanensis</name>
    <dbReference type="NCBI Taxonomy" id="2729421"/>
    <lineage>
        <taxon>Bacteria</taxon>
        <taxon>Bacillati</taxon>
        <taxon>Bacillota</taxon>
        <taxon>Bacilli</taxon>
        <taxon>Bacillales</taxon>
        <taxon>Bacillaceae</taxon>
        <taxon>Sediminibacillus</taxon>
    </lineage>
</organism>
<keyword evidence="3" id="KW-1185">Reference proteome</keyword>
<evidence type="ECO:0000256" key="1">
    <source>
        <dbReference type="ARBA" id="ARBA00022801"/>
    </source>
</evidence>
<name>A0ABX7VVI2_9BACI</name>
<evidence type="ECO:0000313" key="3">
    <source>
        <dbReference type="Proteomes" id="UP000665043"/>
    </source>
</evidence>
<reference evidence="2 3" key="1">
    <citation type="submission" date="2019-12" db="EMBL/GenBank/DDBJ databases">
        <title>The whole genome sequencing of a strain isolated from a Mars analog, Dalangtan Playa.</title>
        <authorList>
            <person name="Huang T."/>
        </authorList>
    </citation>
    <scope>NUCLEOTIDE SEQUENCE [LARGE SCALE GENOMIC DNA]</scope>
    <source>
        <strain evidence="2 3">DP4-553-S</strain>
    </source>
</reference>
<proteinExistence type="predicted"/>
<dbReference type="Gene3D" id="2.40.260.10">
    <property type="entry name" value="Sortase"/>
    <property type="match status" value="1"/>
</dbReference>